<feature type="compositionally biased region" description="Basic and acidic residues" evidence="1">
    <location>
        <begin position="1"/>
        <end position="11"/>
    </location>
</feature>
<name>A0A4D8Q268_AZOBR</name>
<feature type="region of interest" description="Disordered" evidence="1">
    <location>
        <begin position="1"/>
        <end position="76"/>
    </location>
</feature>
<proteinExistence type="predicted"/>
<gene>
    <name evidence="2" type="ORF">D3867_17765</name>
</gene>
<accession>A0A4D8Q268</accession>
<dbReference type="EMBL" id="CP032331">
    <property type="protein sequence ID" value="QCO03843.1"/>
    <property type="molecule type" value="Genomic_DNA"/>
</dbReference>
<reference evidence="2 3" key="1">
    <citation type="submission" date="2018-09" db="EMBL/GenBank/DDBJ databases">
        <title>Whole genome based analysis of evolution and adaptive divergence in Indian and Brazilian strains of Azospirillum brasilense.</title>
        <authorList>
            <person name="Singh C."/>
            <person name="Tripathi A.K."/>
        </authorList>
    </citation>
    <scope>NUCLEOTIDE SEQUENCE [LARGE SCALE GENOMIC DNA]</scope>
    <source>
        <strain evidence="2 3">MTCC4036</strain>
        <plasmid evidence="2 3">p1</plasmid>
    </source>
</reference>
<feature type="compositionally biased region" description="Basic and acidic residues" evidence="1">
    <location>
        <begin position="18"/>
        <end position="41"/>
    </location>
</feature>
<organism evidence="2 3">
    <name type="scientific">Azospirillum brasilense</name>
    <dbReference type="NCBI Taxonomy" id="192"/>
    <lineage>
        <taxon>Bacteria</taxon>
        <taxon>Pseudomonadati</taxon>
        <taxon>Pseudomonadota</taxon>
        <taxon>Alphaproteobacteria</taxon>
        <taxon>Rhodospirillales</taxon>
        <taxon>Azospirillaceae</taxon>
        <taxon>Azospirillum</taxon>
    </lineage>
</organism>
<sequence>MSRAEATKRGGIDSPLPPREREGTRAKRGKGEHAAKDRWFDPRTTLTRPLCGHPLPGRERELTPTSPSLDKLLYQR</sequence>
<geneLocation type="plasmid" evidence="2">
    <name>p1</name>
</geneLocation>
<evidence type="ECO:0000256" key="1">
    <source>
        <dbReference type="SAM" id="MobiDB-lite"/>
    </source>
</evidence>
<protein>
    <submittedName>
        <fullName evidence="2">Uncharacterized protein</fullName>
    </submittedName>
</protein>
<dbReference type="Proteomes" id="UP000298596">
    <property type="component" value="Plasmid p1"/>
</dbReference>
<evidence type="ECO:0000313" key="3">
    <source>
        <dbReference type="Proteomes" id="UP000298596"/>
    </source>
</evidence>
<evidence type="ECO:0000313" key="2">
    <source>
        <dbReference type="EMBL" id="QCO03843.1"/>
    </source>
</evidence>
<dbReference type="AlphaFoldDB" id="A0A4D8Q268"/>
<keyword evidence="2" id="KW-0614">Plasmid</keyword>